<protein>
    <recommendedName>
        <fullName evidence="1">Polyketide synthase dehydratase domain-containing protein</fullName>
    </recommendedName>
</protein>
<gene>
    <name evidence="2" type="ORF">BS329_39310</name>
</gene>
<dbReference type="Gene3D" id="3.10.129.110">
    <property type="entry name" value="Polyketide synthase dehydratase"/>
    <property type="match status" value="1"/>
</dbReference>
<dbReference type="OrthoDB" id="9778690at2"/>
<evidence type="ECO:0000313" key="3">
    <source>
        <dbReference type="Proteomes" id="UP000187486"/>
    </source>
</evidence>
<dbReference type="EMBL" id="MQUQ01000035">
    <property type="protein sequence ID" value="OLZ43378.1"/>
    <property type="molecule type" value="Genomic_DNA"/>
</dbReference>
<keyword evidence="3" id="KW-1185">Reference proteome</keyword>
<dbReference type="Proteomes" id="UP000187486">
    <property type="component" value="Unassembled WGS sequence"/>
</dbReference>
<reference evidence="2 3" key="1">
    <citation type="submission" date="2016-01" db="EMBL/GenBank/DDBJ databases">
        <title>Amycolatopsis coloradensis genome sequencing and assembly.</title>
        <authorList>
            <person name="Mayilraj S."/>
        </authorList>
    </citation>
    <scope>NUCLEOTIDE SEQUENCE [LARGE SCALE GENOMIC DNA]</scope>
    <source>
        <strain evidence="2 3">DSM 44225</strain>
    </source>
</reference>
<name>A0A1R0KEA7_9PSEU</name>
<dbReference type="AlphaFoldDB" id="A0A1R0KEA7"/>
<evidence type="ECO:0000313" key="2">
    <source>
        <dbReference type="EMBL" id="OLZ43378.1"/>
    </source>
</evidence>
<dbReference type="InterPro" id="IPR049551">
    <property type="entry name" value="PKS_DH_C"/>
</dbReference>
<proteinExistence type="predicted"/>
<dbReference type="InterPro" id="IPR042104">
    <property type="entry name" value="PKS_dehydratase_sf"/>
</dbReference>
<evidence type="ECO:0000259" key="1">
    <source>
        <dbReference type="Pfam" id="PF14765"/>
    </source>
</evidence>
<feature type="domain" description="Polyketide synthase dehydratase" evidence="1">
    <location>
        <begin position="17"/>
        <end position="52"/>
    </location>
</feature>
<sequence>MARAAAHVSSRASLSSSSLVAVAEHYRVLARKGYRYGPAFRAMTAAWRTEGRISHTENSVKTSA</sequence>
<comment type="caution">
    <text evidence="2">The sequence shown here is derived from an EMBL/GenBank/DDBJ whole genome shotgun (WGS) entry which is preliminary data.</text>
</comment>
<organism evidence="2 3">
    <name type="scientific">Amycolatopsis coloradensis</name>
    <dbReference type="NCBI Taxonomy" id="76021"/>
    <lineage>
        <taxon>Bacteria</taxon>
        <taxon>Bacillati</taxon>
        <taxon>Actinomycetota</taxon>
        <taxon>Actinomycetes</taxon>
        <taxon>Pseudonocardiales</taxon>
        <taxon>Pseudonocardiaceae</taxon>
        <taxon>Amycolatopsis</taxon>
    </lineage>
</organism>
<dbReference type="Pfam" id="PF14765">
    <property type="entry name" value="PS-DH"/>
    <property type="match status" value="1"/>
</dbReference>
<dbReference type="STRING" id="76021.BS329_39310"/>
<accession>A0A1R0KEA7</accession>